<evidence type="ECO:0000256" key="4">
    <source>
        <dbReference type="ARBA" id="ARBA00022801"/>
    </source>
</evidence>
<dbReference type="EMBL" id="BLKC01000017">
    <property type="protein sequence ID" value="GFF31797.1"/>
    <property type="molecule type" value="Genomic_DNA"/>
</dbReference>
<dbReference type="InterPro" id="IPR045121">
    <property type="entry name" value="CoAse"/>
</dbReference>
<dbReference type="GO" id="GO:0010945">
    <property type="term" value="F:coenzyme A diphosphatase activity"/>
    <property type="evidence" value="ECO:0007669"/>
    <property type="project" value="InterPro"/>
</dbReference>
<accession>A0A8H3RN92</accession>
<dbReference type="PROSITE" id="PS51462">
    <property type="entry name" value="NUDIX"/>
    <property type="match status" value="1"/>
</dbReference>
<dbReference type="Gene3D" id="3.90.79.10">
    <property type="entry name" value="Nucleoside Triphosphate Pyrophosphohydrolase"/>
    <property type="match status" value="1"/>
</dbReference>
<gene>
    <name evidence="8" type="ORF">IFM46972_03345</name>
</gene>
<dbReference type="InterPro" id="IPR000086">
    <property type="entry name" value="NUDIX_hydrolase_dom"/>
</dbReference>
<evidence type="ECO:0000256" key="3">
    <source>
        <dbReference type="ARBA" id="ARBA00022723"/>
    </source>
</evidence>
<evidence type="ECO:0000256" key="5">
    <source>
        <dbReference type="ARBA" id="ARBA00022842"/>
    </source>
</evidence>
<organism evidence="8 9">
    <name type="scientific">Aspergillus udagawae</name>
    <dbReference type="NCBI Taxonomy" id="91492"/>
    <lineage>
        <taxon>Eukaryota</taxon>
        <taxon>Fungi</taxon>
        <taxon>Dikarya</taxon>
        <taxon>Ascomycota</taxon>
        <taxon>Pezizomycotina</taxon>
        <taxon>Eurotiomycetes</taxon>
        <taxon>Eurotiomycetidae</taxon>
        <taxon>Eurotiales</taxon>
        <taxon>Aspergillaceae</taxon>
        <taxon>Aspergillus</taxon>
        <taxon>Aspergillus subgen. Fumigati</taxon>
    </lineage>
</organism>
<keyword evidence="6" id="KW-0464">Manganese</keyword>
<evidence type="ECO:0000313" key="8">
    <source>
        <dbReference type="EMBL" id="GFF31797.1"/>
    </source>
</evidence>
<dbReference type="PANTHER" id="PTHR12992">
    <property type="entry name" value="NUDIX HYDROLASE"/>
    <property type="match status" value="1"/>
</dbReference>
<dbReference type="Proteomes" id="UP000465221">
    <property type="component" value="Unassembled WGS sequence"/>
</dbReference>
<dbReference type="SUPFAM" id="SSF55811">
    <property type="entry name" value="Nudix"/>
    <property type="match status" value="1"/>
</dbReference>
<comment type="caution">
    <text evidence="8">The sequence shown here is derived from an EMBL/GenBank/DDBJ whole genome shotgun (WGS) entry which is preliminary data.</text>
</comment>
<dbReference type="InterPro" id="IPR015797">
    <property type="entry name" value="NUDIX_hydrolase-like_dom_sf"/>
</dbReference>
<reference evidence="8 9" key="1">
    <citation type="submission" date="2020-01" db="EMBL/GenBank/DDBJ databases">
        <title>Draft genome sequence of Aspergillus udagawae IFM 46972.</title>
        <authorList>
            <person name="Takahashi H."/>
            <person name="Yaguchi T."/>
        </authorList>
    </citation>
    <scope>NUCLEOTIDE SEQUENCE [LARGE SCALE GENOMIC DNA]</scope>
    <source>
        <strain evidence="8 9">IFM 46972</strain>
    </source>
</reference>
<sequence>MRRLQLPAINRGFSTSTSRRLASQPTPAREKMPRLNPVSQHRYYDCVEQRAIDRLRQYRPPPTNYGLVPLSRRAAVLVLLYADAKGDLRVVLTIRAKTLSSYDEEDDLLIPLFLQMLAKQLYLEVSGVLQFAVKKEFKIRRNEDIPLHMIYHLSSFENSKTQECDCENKTPKPKYQALTPRFPGRADTLEETAFQTARREAREEIGLPDLNQSFPRPFSVEHLCEFPANLARTEVVVRPCVALLHSYDEGTGENADPEVSLIPRLDAREVAAVFTAPFHNFLRMRDADDWGTEDPTEWYKGSWTGWHQSNWRMHQFFVPINSRSVVKPRSSSRMQKRAADELEEKEKSGEVTRYRVFGMTARILVDVARVAYGEDPEFEHNSHFGDEAMISNLRKMGRLSAVRKATDELTPETMQKAAKLS</sequence>
<evidence type="ECO:0000256" key="6">
    <source>
        <dbReference type="ARBA" id="ARBA00023211"/>
    </source>
</evidence>
<evidence type="ECO:0000259" key="7">
    <source>
        <dbReference type="PROSITE" id="PS51462"/>
    </source>
</evidence>
<dbReference type="GO" id="GO:0046872">
    <property type="term" value="F:metal ion binding"/>
    <property type="evidence" value="ECO:0007669"/>
    <property type="project" value="UniProtKB-KW"/>
</dbReference>
<proteinExistence type="predicted"/>
<comment type="cofactor">
    <cofactor evidence="2">
        <name>Mg(2+)</name>
        <dbReference type="ChEBI" id="CHEBI:18420"/>
    </cofactor>
</comment>
<comment type="cofactor">
    <cofactor evidence="1">
        <name>Mn(2+)</name>
        <dbReference type="ChEBI" id="CHEBI:29035"/>
    </cofactor>
</comment>
<protein>
    <submittedName>
        <fullName evidence="8">Peroxisomal coenzyme A diphosphatase 1, peroxisomal</fullName>
    </submittedName>
</protein>
<name>A0A8H3RN92_9EURO</name>
<dbReference type="AlphaFoldDB" id="A0A8H3RN92"/>
<evidence type="ECO:0000313" key="9">
    <source>
        <dbReference type="Proteomes" id="UP000465221"/>
    </source>
</evidence>
<keyword evidence="4" id="KW-0378">Hydrolase</keyword>
<keyword evidence="5" id="KW-0460">Magnesium</keyword>
<feature type="domain" description="Nudix hydrolase" evidence="7">
    <location>
        <begin position="71"/>
        <end position="286"/>
    </location>
</feature>
<keyword evidence="3" id="KW-0479">Metal-binding</keyword>
<evidence type="ECO:0000256" key="2">
    <source>
        <dbReference type="ARBA" id="ARBA00001946"/>
    </source>
</evidence>
<dbReference type="GO" id="GO:0015938">
    <property type="term" value="P:coenzyme A catabolic process"/>
    <property type="evidence" value="ECO:0007669"/>
    <property type="project" value="TreeGrafter"/>
</dbReference>
<dbReference type="PANTHER" id="PTHR12992:SF24">
    <property type="entry name" value="PEROXISOMAL COENZYME A DIPHOSPHATASE NUDT7"/>
    <property type="match status" value="1"/>
</dbReference>
<evidence type="ECO:0000256" key="1">
    <source>
        <dbReference type="ARBA" id="ARBA00001936"/>
    </source>
</evidence>